<dbReference type="InterPro" id="IPR057207">
    <property type="entry name" value="FBXL15_LRR"/>
</dbReference>
<dbReference type="GO" id="GO:0019005">
    <property type="term" value="C:SCF ubiquitin ligase complex"/>
    <property type="evidence" value="ECO:0007669"/>
    <property type="project" value="TreeGrafter"/>
</dbReference>
<dbReference type="Gene3D" id="1.20.1280.50">
    <property type="match status" value="1"/>
</dbReference>
<name>A0AAD4T7S8_9MAGN</name>
<keyword evidence="3" id="KW-1185">Reference proteome</keyword>
<dbReference type="Proteomes" id="UP001202328">
    <property type="component" value="Unassembled WGS sequence"/>
</dbReference>
<dbReference type="InterPro" id="IPR006553">
    <property type="entry name" value="Leu-rich_rpt_Cys-con_subtyp"/>
</dbReference>
<dbReference type="Pfam" id="PF25372">
    <property type="entry name" value="DUF7885"/>
    <property type="match status" value="1"/>
</dbReference>
<dbReference type="CDD" id="cd22159">
    <property type="entry name" value="F-box_AtTIR1-like"/>
    <property type="match status" value="1"/>
</dbReference>
<dbReference type="PANTHER" id="PTHR13318">
    <property type="entry name" value="PARTNER OF PAIRED, ISOFORM B-RELATED"/>
    <property type="match status" value="1"/>
</dbReference>
<dbReference type="AlphaFoldDB" id="A0AAD4T7S8"/>
<protein>
    <recommendedName>
        <fullName evidence="1">F-box/LRR-repeat protein 15-like leucin rich repeat domain-containing protein</fullName>
    </recommendedName>
</protein>
<dbReference type="PANTHER" id="PTHR13318:SF95">
    <property type="entry name" value="F-BOX PROTEIN YLR352W"/>
    <property type="match status" value="1"/>
</dbReference>
<evidence type="ECO:0000313" key="3">
    <source>
        <dbReference type="Proteomes" id="UP001202328"/>
    </source>
</evidence>
<dbReference type="GO" id="GO:0031146">
    <property type="term" value="P:SCF-dependent proteasomal ubiquitin-dependent protein catabolic process"/>
    <property type="evidence" value="ECO:0007669"/>
    <property type="project" value="TreeGrafter"/>
</dbReference>
<reference evidence="2" key="1">
    <citation type="submission" date="2022-04" db="EMBL/GenBank/DDBJ databases">
        <title>A functionally conserved STORR gene fusion in Papaver species that diverged 16.8 million years ago.</title>
        <authorList>
            <person name="Catania T."/>
        </authorList>
    </citation>
    <scope>NUCLEOTIDE SEQUENCE</scope>
    <source>
        <strain evidence="2">S-188037</strain>
    </source>
</reference>
<dbReference type="EMBL" id="JAJJMB010005117">
    <property type="protein sequence ID" value="KAI3940795.1"/>
    <property type="molecule type" value="Genomic_DNA"/>
</dbReference>
<dbReference type="SUPFAM" id="SSF52047">
    <property type="entry name" value="RNI-like"/>
    <property type="match status" value="1"/>
</dbReference>
<organism evidence="2 3">
    <name type="scientific">Papaver atlanticum</name>
    <dbReference type="NCBI Taxonomy" id="357466"/>
    <lineage>
        <taxon>Eukaryota</taxon>
        <taxon>Viridiplantae</taxon>
        <taxon>Streptophyta</taxon>
        <taxon>Embryophyta</taxon>
        <taxon>Tracheophyta</taxon>
        <taxon>Spermatophyta</taxon>
        <taxon>Magnoliopsida</taxon>
        <taxon>Ranunculales</taxon>
        <taxon>Papaveraceae</taxon>
        <taxon>Papaveroideae</taxon>
        <taxon>Papaver</taxon>
    </lineage>
</organism>
<dbReference type="SMART" id="SM00367">
    <property type="entry name" value="LRR_CC"/>
    <property type="match status" value="10"/>
</dbReference>
<dbReference type="Gene3D" id="3.80.10.10">
    <property type="entry name" value="Ribonuclease Inhibitor"/>
    <property type="match status" value="4"/>
</dbReference>
<sequence length="392" mass="43562">MEEICRDIATTSIMNLPDDCLLHIFQGLDSSIDRDYFGLTCHRWLHIQNTSRRSLQFNSSLTQYTRSTVSQRRPIISSFNVCKLLTRFQQLSSLSLSGCSELPDSSLSQLQFFGSNLQILNLDCCFRISDTGFCLIATGCPNLKSIELYRCNITDIGLIAVAKSCLSLQKMNLSYCTSISDHGIGFLSQECRQLRSVSISHCRSVTGTGFIGCSETLIHVEADSCKLEPDGISGLVSGGGLEYLNLSDLSWSIHGDGLTRIGQGSAVNLRVLNLRMCRNATDEAIMMISKGCPALQEWSLAFCHGISLIGWVTIGSNCHNLEVLHVNRCRNFCDGGLQALRDGCKRLSRLHMNHCSLVTHLAIESFKCRRGSVDIREEELVYIFGFPRLNFT</sequence>
<proteinExistence type="predicted"/>
<gene>
    <name evidence="2" type="ORF">MKW98_030114</name>
</gene>
<dbReference type="InterPro" id="IPR032675">
    <property type="entry name" value="LRR_dom_sf"/>
</dbReference>
<evidence type="ECO:0000313" key="2">
    <source>
        <dbReference type="EMBL" id="KAI3940795.1"/>
    </source>
</evidence>
<dbReference type="SUPFAM" id="SSF81383">
    <property type="entry name" value="F-box domain"/>
    <property type="match status" value="1"/>
</dbReference>
<dbReference type="InterPro" id="IPR036047">
    <property type="entry name" value="F-box-like_dom_sf"/>
</dbReference>
<comment type="caution">
    <text evidence="2">The sequence shown here is derived from an EMBL/GenBank/DDBJ whole genome shotgun (WGS) entry which is preliminary data.</text>
</comment>
<accession>A0AAD4T7S8</accession>
<evidence type="ECO:0000259" key="1">
    <source>
        <dbReference type="Pfam" id="PF25372"/>
    </source>
</evidence>
<feature type="domain" description="F-box/LRR-repeat protein 15-like leucin rich repeat" evidence="1">
    <location>
        <begin position="127"/>
        <end position="360"/>
    </location>
</feature>